<dbReference type="InterPro" id="IPR013968">
    <property type="entry name" value="PKS_KR"/>
</dbReference>
<accession>A0ABY3C5V9</accession>
<dbReference type="SMART" id="SM00822">
    <property type="entry name" value="PKS_KR"/>
    <property type="match status" value="1"/>
</dbReference>
<dbReference type="Pfam" id="PF00109">
    <property type="entry name" value="ketoacyl-synt"/>
    <property type="match status" value="1"/>
</dbReference>
<dbReference type="InterPro" id="IPR049551">
    <property type="entry name" value="PKS_DH_C"/>
</dbReference>
<dbReference type="InterPro" id="IPR042104">
    <property type="entry name" value="PKS_dehydratase_sf"/>
</dbReference>
<dbReference type="InterPro" id="IPR049552">
    <property type="entry name" value="PKS_DH_N"/>
</dbReference>
<feature type="active site" description="Proton acceptor; for dehydratase activity" evidence="7">
    <location>
        <position position="652"/>
    </location>
</feature>
<dbReference type="Gene3D" id="3.10.129.110">
    <property type="entry name" value="Polyketide synthase dehydratase"/>
    <property type="match status" value="1"/>
</dbReference>
<dbReference type="SMART" id="SM00829">
    <property type="entry name" value="PKS_ER"/>
    <property type="match status" value="1"/>
</dbReference>
<dbReference type="Pfam" id="PF22621">
    <property type="entry name" value="CurL-like_PKS_C"/>
    <property type="match status" value="1"/>
</dbReference>
<dbReference type="PANTHER" id="PTHR43775:SF37">
    <property type="entry name" value="SI:DKEY-61P9.11"/>
    <property type="match status" value="1"/>
</dbReference>
<dbReference type="Pfam" id="PF02801">
    <property type="entry name" value="Ketoacyl-synt_C"/>
    <property type="match status" value="1"/>
</dbReference>
<comment type="caution">
    <text evidence="11">The sequence shown here is derived from an EMBL/GenBank/DDBJ whole genome shotgun (WGS) entry which is preliminary data.</text>
</comment>
<dbReference type="Gene3D" id="3.30.70.3290">
    <property type="match status" value="1"/>
</dbReference>
<sequence>MAEDNLSQRMAQFSAVKLALLAEQLGQQREIIQSEPIAVVGLGCRFPGGVDTPERYWQALLEGLDAMEEVPADHWNQQDYFSAEPNQAGKISSPLGGYLKNVYDFDPQFFGISPREALSLDPQQRLLLEVAWEALENAGQSAEQLFDSAAGVFVGIGAYDHGLRLLGGDAETIDAYYGTGNAFSAAAGRLSYALGFTGPSLAVDTACSSSLTAVHLACQSLRQRECRLALAGGVNLMLAPALSVNFSQANMLSPDGGCKTFDAAANGYVRGEGCGIVVLKRLSDALADRDTVLAVIRGSAVNQDGASGGLTVPNGLAQQAVIEQALSHAKVTPDLIDYIEAHGTGTPLGDPIEVNALAAVFGASHSAAQPLLIGSVKTNLGHLEAAAGIAGLIKLVLSLQHQQLPKQLHYQTPNPHIDWDGLPVRVVSEPVAWPRGDKRRLAGVSAFGFSGSNAHVIVEEAPVPAADAALAPEHYALLPLSAKSEAALHALQLRYLDYFSVHSELDYAAACYTAAVGRQHFAYRSAILAGNLEQARLQLQALVQGAATTTGQTQPAAIDPAVTSRWHVLKERYLNGEKIDWTAVYGEYKPAKLVLPTYPFQRQRYWLAPSQREARTFSSGHPLLGGKLPSALRTIQYQTVVSPDRPGWLADHRLPPHTVFPATGYLELALAASKQQLHCDRLSIHDLSIRQVLIVDRPIGLQTLLEPAGDGYRFSILSCPEADQHQGPWTLHAEGSVRLSDDPGDELPDNIPAATAQATDTDIEAYYQRYRQQGLDYGPRFQCIRSLSVQDNTVSGLITLAPADAIEAGQHLLHPALLDSCLQLLKAALPKDNGQRYLPVGLAQLDLYRSGADAVYCQASLSAPADNADYYQADLQLYDRQGQALAAVKQLLLRPVSAGQLCNQAQRPLDSYRIAWQAQPLESRDATSASQAHWLLFIEPGVLADRLSAELPNSHCIRRGPDYRRLDARHSQLDPMQPEHYRTLLAEHPDAAGIVHAWSESLDDLDGAFGNQSDADTLIDQAQQHSCASVLHLVQALAAASAGQSRILTLVTRGAQAVYRSLDHAPGGEGAALQSRVNLLQAPLLGLGKVIALEQPELHCLRIDLDPDRQSGTGAAAAEAQQLVDELQRQIQKLNPTASQAAGSPIVEDQIAYRQGDRYVPRLQRRSQPADLVQPTAGTDHHATERRLHLNGVGIDCLQLRESAIPAPAAGQLQIRVTASGLNFKDVLHALGMLKFPGRQPEDVPFGFEGAGIVSQIGAGVEGYNLGDRVMAVLTPGSMADHVNVDARYVIKTPDRLSDLDAAAIPLAYLTAGYGLEQLAQVQPGERILIHAAAGGVGQAAIQIAQQYGLEIYATAHPDKWPLLKAQGIKYLYHSRQADYANAINAATGGHGVDIVLNSLNGDFILENLRCLAQGGRYIEIGKLGILSAEQMQQQRPDVGYHAFDLGEVGQQHPELIQDLFGYLGERLQQQTLKPLPVQCYPLERAADAFQCMAQARHTGKIVLSHQTGAIKPQHSYLITGGLGGLGLKMAEWLIQQGATHLILNSVNPANEQVQEQLNALQQQAHVEVIVADIGQGEQVQRLFEQMKASQPPLAGIIHAAGKLDDGMLQQLDWARFQSALKPKINGSWHLHRYSQHLALDFFIEFSSATALLGAPGQGNYAAANAFQDALAHLRKLQGLPALSINWGPWGEVGMLKGLQAQDQQRVLKLGWQQIKPEQGLATLAALMAEEVTQAGVLDLDWSKYWQQSLTAITPAFLSGLKQQTGAPAASAKSPGFIDKLDGLSLAERKTALQRFLHEKVSSVLGLTTAIEQRRRLFDLGLDSLMAVELRNRLEAELKKPLSSTLVFDYPTLEDLQAYVMKDILPDWFTEPADQASAEETFEGDIAELLARELAELSGNR</sequence>
<dbReference type="SMART" id="SM00825">
    <property type="entry name" value="PKS_KS"/>
    <property type="match status" value="1"/>
</dbReference>
<feature type="domain" description="PKS/mFAS DH" evidence="10">
    <location>
        <begin position="621"/>
        <end position="902"/>
    </location>
</feature>
<dbReference type="SUPFAM" id="SSF50129">
    <property type="entry name" value="GroES-like"/>
    <property type="match status" value="1"/>
</dbReference>
<dbReference type="InterPro" id="IPR036736">
    <property type="entry name" value="ACP-like_sf"/>
</dbReference>
<evidence type="ECO:0000313" key="12">
    <source>
        <dbReference type="Proteomes" id="UP000733744"/>
    </source>
</evidence>
<dbReference type="SMART" id="SM00826">
    <property type="entry name" value="PKS_DH"/>
    <property type="match status" value="1"/>
</dbReference>
<dbReference type="PROSITE" id="PS52004">
    <property type="entry name" value="KS3_2"/>
    <property type="match status" value="1"/>
</dbReference>
<dbReference type="InterPro" id="IPR018201">
    <property type="entry name" value="Ketoacyl_synth_AS"/>
</dbReference>
<dbReference type="Gene3D" id="3.90.180.10">
    <property type="entry name" value="Medium-chain alcohol dehydrogenases, catalytic domain"/>
    <property type="match status" value="1"/>
</dbReference>
<evidence type="ECO:0000256" key="7">
    <source>
        <dbReference type="PROSITE-ProRule" id="PRU01363"/>
    </source>
</evidence>
<evidence type="ECO:0000256" key="4">
    <source>
        <dbReference type="ARBA" id="ARBA00022553"/>
    </source>
</evidence>
<dbReference type="Pfam" id="PF21089">
    <property type="entry name" value="PKS_DH_N"/>
    <property type="match status" value="1"/>
</dbReference>
<dbReference type="InterPro" id="IPR049900">
    <property type="entry name" value="PKS_mFAS_DH"/>
</dbReference>
<dbReference type="InterPro" id="IPR006162">
    <property type="entry name" value="Ppantetheine_attach_site"/>
</dbReference>
<dbReference type="PROSITE" id="PS50075">
    <property type="entry name" value="CARRIER"/>
    <property type="match status" value="1"/>
</dbReference>
<dbReference type="SUPFAM" id="SSF47336">
    <property type="entry name" value="ACP-like"/>
    <property type="match status" value="1"/>
</dbReference>
<evidence type="ECO:0000313" key="11">
    <source>
        <dbReference type="EMBL" id="TRW90370.1"/>
    </source>
</evidence>
<proteinExistence type="inferred from homology"/>
<dbReference type="InterPro" id="IPR020806">
    <property type="entry name" value="PKS_PP-bd"/>
</dbReference>
<dbReference type="InterPro" id="IPR014031">
    <property type="entry name" value="Ketoacyl_synth_C"/>
</dbReference>
<feature type="domain" description="Ketosynthase family 3 (KS3)" evidence="9">
    <location>
        <begin position="34"/>
        <end position="460"/>
    </location>
</feature>
<comment type="similarity">
    <text evidence="2">Belongs to the short-chain dehydrogenases/reductases (SDR) family.</text>
</comment>
<dbReference type="CDD" id="cd00833">
    <property type="entry name" value="PKS"/>
    <property type="match status" value="1"/>
</dbReference>
<evidence type="ECO:0000256" key="3">
    <source>
        <dbReference type="ARBA" id="ARBA00022450"/>
    </source>
</evidence>
<evidence type="ECO:0000256" key="1">
    <source>
        <dbReference type="ARBA" id="ARBA00005194"/>
    </source>
</evidence>
<keyword evidence="5" id="KW-0808">Transferase</keyword>
<dbReference type="Pfam" id="PF00550">
    <property type="entry name" value="PP-binding"/>
    <property type="match status" value="1"/>
</dbReference>
<comment type="pathway">
    <text evidence="1">Lipid metabolism; fatty acid biosynthesis.</text>
</comment>
<keyword evidence="6" id="KW-0511">Multifunctional enzyme</keyword>
<dbReference type="InterPro" id="IPR011032">
    <property type="entry name" value="GroES-like_sf"/>
</dbReference>
<dbReference type="PROSITE" id="PS52019">
    <property type="entry name" value="PKS_MFAS_DH"/>
    <property type="match status" value="1"/>
</dbReference>
<dbReference type="Pfam" id="PF14765">
    <property type="entry name" value="PS-DH"/>
    <property type="match status" value="1"/>
</dbReference>
<evidence type="ECO:0000256" key="5">
    <source>
        <dbReference type="ARBA" id="ARBA00022679"/>
    </source>
</evidence>
<dbReference type="Pfam" id="PF08659">
    <property type="entry name" value="KR"/>
    <property type="match status" value="1"/>
</dbReference>
<gene>
    <name evidence="11" type="ORF">EKO24_019270</name>
</gene>
<evidence type="ECO:0000256" key="2">
    <source>
        <dbReference type="ARBA" id="ARBA00006484"/>
    </source>
</evidence>
<dbReference type="SUPFAM" id="SSF53901">
    <property type="entry name" value="Thiolase-like"/>
    <property type="match status" value="1"/>
</dbReference>
<name>A0ABY3C5V9_9GAMM</name>
<evidence type="ECO:0000259" key="9">
    <source>
        <dbReference type="PROSITE" id="PS52004"/>
    </source>
</evidence>
<organism evidence="11 12">
    <name type="scientific">Candidatus Methylobacter oryzae</name>
    <dbReference type="NCBI Taxonomy" id="2497749"/>
    <lineage>
        <taxon>Bacteria</taxon>
        <taxon>Pseudomonadati</taxon>
        <taxon>Pseudomonadota</taxon>
        <taxon>Gammaproteobacteria</taxon>
        <taxon>Methylococcales</taxon>
        <taxon>Methylococcaceae</taxon>
        <taxon>Methylobacter</taxon>
    </lineage>
</organism>
<dbReference type="PROSITE" id="PS00606">
    <property type="entry name" value="KS3_1"/>
    <property type="match status" value="1"/>
</dbReference>
<dbReference type="EMBL" id="RYFG02000118">
    <property type="protein sequence ID" value="TRW90370.1"/>
    <property type="molecule type" value="Genomic_DNA"/>
</dbReference>
<dbReference type="Gene3D" id="1.10.1200.10">
    <property type="entry name" value="ACP-like"/>
    <property type="match status" value="1"/>
</dbReference>
<dbReference type="InterPro" id="IPR016039">
    <property type="entry name" value="Thiolase-like"/>
</dbReference>
<dbReference type="PANTHER" id="PTHR43775">
    <property type="entry name" value="FATTY ACID SYNTHASE"/>
    <property type="match status" value="1"/>
</dbReference>
<feature type="region of interest" description="C-terminal hotdog fold" evidence="7">
    <location>
        <begin position="758"/>
        <end position="902"/>
    </location>
</feature>
<dbReference type="InterPro" id="IPR020841">
    <property type="entry name" value="PKS_Beta-ketoAc_synthase_dom"/>
</dbReference>
<dbReference type="CDD" id="cd05195">
    <property type="entry name" value="enoyl_red"/>
    <property type="match status" value="1"/>
</dbReference>
<dbReference type="Gene3D" id="3.40.47.10">
    <property type="match status" value="1"/>
</dbReference>
<dbReference type="SUPFAM" id="SSF51735">
    <property type="entry name" value="NAD(P)-binding Rossmann-fold domains"/>
    <property type="match status" value="3"/>
</dbReference>
<dbReference type="SMART" id="SM01294">
    <property type="entry name" value="PKS_PP_betabranch"/>
    <property type="match status" value="1"/>
</dbReference>
<dbReference type="InterPro" id="IPR020843">
    <property type="entry name" value="ER"/>
</dbReference>
<dbReference type="InterPro" id="IPR020807">
    <property type="entry name" value="PKS_DH"/>
</dbReference>
<dbReference type="SMART" id="SM00823">
    <property type="entry name" value="PKS_PP"/>
    <property type="match status" value="1"/>
</dbReference>
<feature type="region of interest" description="N-terminal hotdog fold" evidence="7">
    <location>
        <begin position="621"/>
        <end position="744"/>
    </location>
</feature>
<protein>
    <submittedName>
        <fullName evidence="11">SDR family NAD(P)-dependent oxidoreductase</fullName>
    </submittedName>
</protein>
<evidence type="ECO:0000259" key="8">
    <source>
        <dbReference type="PROSITE" id="PS50075"/>
    </source>
</evidence>
<evidence type="ECO:0000259" key="10">
    <source>
        <dbReference type="PROSITE" id="PS52019"/>
    </source>
</evidence>
<keyword evidence="3" id="KW-0596">Phosphopantetheine</keyword>
<reference evidence="11 12" key="1">
    <citation type="journal article" date="2019" name="Antonie Van Leeuwenhoek">
        <title>Description of 'Ca. Methylobacter oryzae' KRF1, a novel species from the environmentally important Methylobacter clade 2.</title>
        <authorList>
            <person name="Khatri K."/>
            <person name="Mohite J.A."/>
            <person name="Pandit P.S."/>
            <person name="Bahulikar R."/>
            <person name="Rahalkar M.C."/>
        </authorList>
    </citation>
    <scope>NUCLEOTIDE SEQUENCE [LARGE SCALE GENOMIC DNA]</scope>
    <source>
        <strain evidence="11 12">KRF1</strain>
    </source>
</reference>
<dbReference type="InterPro" id="IPR014030">
    <property type="entry name" value="Ketoacyl_synth_N"/>
</dbReference>
<dbReference type="Proteomes" id="UP000733744">
    <property type="component" value="Unassembled WGS sequence"/>
</dbReference>
<feature type="active site" description="Proton donor; for dehydratase activity" evidence="7">
    <location>
        <position position="819"/>
    </location>
</feature>
<evidence type="ECO:0000256" key="6">
    <source>
        <dbReference type="ARBA" id="ARBA00023268"/>
    </source>
</evidence>
<dbReference type="Pfam" id="PF13602">
    <property type="entry name" value="ADH_zinc_N_2"/>
    <property type="match status" value="1"/>
</dbReference>
<dbReference type="InterPro" id="IPR013154">
    <property type="entry name" value="ADH-like_N"/>
</dbReference>
<dbReference type="InterPro" id="IPR036291">
    <property type="entry name" value="NAD(P)-bd_dom_sf"/>
</dbReference>
<keyword evidence="12" id="KW-1185">Reference proteome</keyword>
<dbReference type="InterPro" id="IPR050091">
    <property type="entry name" value="PKS_NRPS_Biosynth_Enz"/>
</dbReference>
<dbReference type="CDD" id="cd08955">
    <property type="entry name" value="KR_2_FAS_SDR_x"/>
    <property type="match status" value="1"/>
</dbReference>
<dbReference type="InterPro" id="IPR009081">
    <property type="entry name" value="PP-bd_ACP"/>
</dbReference>
<dbReference type="Pfam" id="PF08240">
    <property type="entry name" value="ADH_N"/>
    <property type="match status" value="1"/>
</dbReference>
<dbReference type="Gene3D" id="3.40.50.720">
    <property type="entry name" value="NAD(P)-binding Rossmann-like Domain"/>
    <property type="match status" value="3"/>
</dbReference>
<dbReference type="PROSITE" id="PS00012">
    <property type="entry name" value="PHOSPHOPANTETHEINE"/>
    <property type="match status" value="1"/>
</dbReference>
<keyword evidence="4" id="KW-0597">Phosphoprotein</keyword>
<feature type="domain" description="Carrier" evidence="8">
    <location>
        <begin position="1788"/>
        <end position="1864"/>
    </location>
</feature>
<dbReference type="InterPro" id="IPR057326">
    <property type="entry name" value="KR_dom"/>
</dbReference>